<organism evidence="2">
    <name type="scientific">Camponotus floridanus</name>
    <name type="common">Florida carpenter ant</name>
    <dbReference type="NCBI Taxonomy" id="104421"/>
    <lineage>
        <taxon>Eukaryota</taxon>
        <taxon>Metazoa</taxon>
        <taxon>Ecdysozoa</taxon>
        <taxon>Arthropoda</taxon>
        <taxon>Hexapoda</taxon>
        <taxon>Insecta</taxon>
        <taxon>Pterygota</taxon>
        <taxon>Neoptera</taxon>
        <taxon>Endopterygota</taxon>
        <taxon>Hymenoptera</taxon>
        <taxon>Apocrita</taxon>
        <taxon>Aculeata</taxon>
        <taxon>Formicoidea</taxon>
        <taxon>Formicidae</taxon>
        <taxon>Formicinae</taxon>
        <taxon>Camponotus</taxon>
    </lineage>
</organism>
<dbReference type="AlphaFoldDB" id="E2AD33"/>
<dbReference type="InterPro" id="IPR006170">
    <property type="entry name" value="PBP/GOBP"/>
</dbReference>
<gene>
    <name evidence="1" type="ORF">EAG_14968</name>
</gene>
<proteinExistence type="predicted"/>
<dbReference type="InterPro" id="IPR036728">
    <property type="entry name" value="PBP_GOBP_sf"/>
</dbReference>
<name>E2AD33_CAMFO</name>
<dbReference type="OMA" id="TRCFVQC"/>
<dbReference type="FunCoup" id="E2AD33">
    <property type="interactions" value="41"/>
</dbReference>
<dbReference type="OrthoDB" id="7665616at2759"/>
<dbReference type="EMBL" id="GL438658">
    <property type="protein sequence ID" value="EFN68669.1"/>
    <property type="molecule type" value="Genomic_DNA"/>
</dbReference>
<accession>E2AD33</accession>
<evidence type="ECO:0000313" key="1">
    <source>
        <dbReference type="EMBL" id="EFN68669.1"/>
    </source>
</evidence>
<protein>
    <submittedName>
        <fullName evidence="1">General odorant-binding protein 56d</fullName>
    </submittedName>
</protein>
<dbReference type="Pfam" id="PF01395">
    <property type="entry name" value="PBP_GOBP"/>
    <property type="match status" value="1"/>
</dbReference>
<reference evidence="1 2" key="1">
    <citation type="journal article" date="2010" name="Science">
        <title>Genomic comparison of the ants Camponotus floridanus and Harpegnathos saltator.</title>
        <authorList>
            <person name="Bonasio R."/>
            <person name="Zhang G."/>
            <person name="Ye C."/>
            <person name="Mutti N.S."/>
            <person name="Fang X."/>
            <person name="Qin N."/>
            <person name="Donahue G."/>
            <person name="Yang P."/>
            <person name="Li Q."/>
            <person name="Li C."/>
            <person name="Zhang P."/>
            <person name="Huang Z."/>
            <person name="Berger S.L."/>
            <person name="Reinberg D."/>
            <person name="Wang J."/>
            <person name="Liebig J."/>
        </authorList>
    </citation>
    <scope>NUCLEOTIDE SEQUENCE [LARGE SCALE GENOMIC DNA]</scope>
    <source>
        <strain evidence="2">C129</strain>
    </source>
</reference>
<dbReference type="SUPFAM" id="SSF47565">
    <property type="entry name" value="Insect pheromone/odorant-binding proteins"/>
    <property type="match status" value="1"/>
</dbReference>
<dbReference type="GO" id="GO:0005549">
    <property type="term" value="F:odorant binding"/>
    <property type="evidence" value="ECO:0007669"/>
    <property type="project" value="InterPro"/>
</dbReference>
<dbReference type="Proteomes" id="UP000000311">
    <property type="component" value="Unassembled WGS sequence"/>
</dbReference>
<evidence type="ECO:0000313" key="2">
    <source>
        <dbReference type="Proteomes" id="UP000000311"/>
    </source>
</evidence>
<keyword evidence="2" id="KW-1185">Reference proteome</keyword>
<dbReference type="Gene3D" id="1.10.238.20">
    <property type="entry name" value="Pheromone/general odorant binding protein domain"/>
    <property type="match status" value="1"/>
</dbReference>
<dbReference type="SMART" id="SM00708">
    <property type="entry name" value="PhBP"/>
    <property type="match status" value="1"/>
</dbReference>
<dbReference type="InParanoid" id="E2AD33"/>
<sequence length="124" mass="13903">MYVHKMLPRLLYYIFAEKNRLQMISKTYYLSISIVVENAKNGQVAEGDEKLACFGNCILKKLGIINANGDIDWEVARSKVPPGISQEQIDHVYNKCQNVAGSGCEKGANLLKCFKENKNFAVLS</sequence>
<dbReference type="CDD" id="cd23992">
    <property type="entry name" value="PBP_GOBP"/>
    <property type="match status" value="1"/>
</dbReference>